<dbReference type="AlphaFoldDB" id="A0A926ZMP9"/>
<dbReference type="SUPFAM" id="SSF55785">
    <property type="entry name" value="PYP-like sensor domain (PAS domain)"/>
    <property type="match status" value="2"/>
</dbReference>
<dbReference type="RefSeq" id="WP_190475436.1">
    <property type="nucleotide sequence ID" value="NZ_JACJPW010000185.1"/>
</dbReference>
<dbReference type="SMART" id="SM00387">
    <property type="entry name" value="HATPase_c"/>
    <property type="match status" value="1"/>
</dbReference>
<keyword evidence="1" id="KW-0418">Kinase</keyword>
<dbReference type="Proteomes" id="UP000641646">
    <property type="component" value="Unassembled WGS sequence"/>
</dbReference>
<evidence type="ECO:0000313" key="3">
    <source>
        <dbReference type="EMBL" id="MBD2186276.1"/>
    </source>
</evidence>
<keyword evidence="4" id="KW-1185">Reference proteome</keyword>
<dbReference type="EMBL" id="JACJPW010000185">
    <property type="protein sequence ID" value="MBD2186276.1"/>
    <property type="molecule type" value="Genomic_DNA"/>
</dbReference>
<dbReference type="SUPFAM" id="SSF55874">
    <property type="entry name" value="ATPase domain of HSP90 chaperone/DNA topoisomerase II/histidine kinase"/>
    <property type="match status" value="1"/>
</dbReference>
<dbReference type="Gene3D" id="3.30.565.10">
    <property type="entry name" value="Histidine kinase-like ATPase, C-terminal domain"/>
    <property type="match status" value="1"/>
</dbReference>
<dbReference type="Pfam" id="PF08448">
    <property type="entry name" value="PAS_4"/>
    <property type="match status" value="1"/>
</dbReference>
<dbReference type="InterPro" id="IPR036890">
    <property type="entry name" value="HATPase_C_sf"/>
</dbReference>
<proteinExistence type="predicted"/>
<organism evidence="3 4">
    <name type="scientific">Aerosakkonema funiforme FACHB-1375</name>
    <dbReference type="NCBI Taxonomy" id="2949571"/>
    <lineage>
        <taxon>Bacteria</taxon>
        <taxon>Bacillati</taxon>
        <taxon>Cyanobacteriota</taxon>
        <taxon>Cyanophyceae</taxon>
        <taxon>Oscillatoriophycideae</taxon>
        <taxon>Aerosakkonematales</taxon>
        <taxon>Aerosakkonemataceae</taxon>
        <taxon>Aerosakkonema</taxon>
    </lineage>
</organism>
<comment type="caution">
    <text evidence="3">The sequence shown here is derived from an EMBL/GenBank/DDBJ whole genome shotgun (WGS) entry which is preliminary data.</text>
</comment>
<reference evidence="3" key="1">
    <citation type="journal article" date="2015" name="ISME J.">
        <title>Draft Genome Sequence of Streptomyces incarnatus NRRL8089, which Produces the Nucleoside Antibiotic Sinefungin.</title>
        <authorList>
            <person name="Oshima K."/>
            <person name="Hattori M."/>
            <person name="Shimizu H."/>
            <person name="Fukuda K."/>
            <person name="Nemoto M."/>
            <person name="Inagaki K."/>
            <person name="Tamura T."/>
        </authorList>
    </citation>
    <scope>NUCLEOTIDE SEQUENCE</scope>
    <source>
        <strain evidence="3">FACHB-1375</strain>
    </source>
</reference>
<evidence type="ECO:0000259" key="2">
    <source>
        <dbReference type="PROSITE" id="PS50109"/>
    </source>
</evidence>
<dbReference type="InterPro" id="IPR035965">
    <property type="entry name" value="PAS-like_dom_sf"/>
</dbReference>
<dbReference type="Pfam" id="PF02518">
    <property type="entry name" value="HATPase_c"/>
    <property type="match status" value="1"/>
</dbReference>
<gene>
    <name evidence="3" type="ORF">H6G03_35370</name>
</gene>
<name>A0A926ZMP9_9CYAN</name>
<dbReference type="InterPro" id="IPR003594">
    <property type="entry name" value="HATPase_dom"/>
</dbReference>
<evidence type="ECO:0000313" key="4">
    <source>
        <dbReference type="Proteomes" id="UP000641646"/>
    </source>
</evidence>
<dbReference type="InterPro" id="IPR000014">
    <property type="entry name" value="PAS"/>
</dbReference>
<evidence type="ECO:0000256" key="1">
    <source>
        <dbReference type="ARBA" id="ARBA00022777"/>
    </source>
</evidence>
<keyword evidence="1" id="KW-0808">Transferase</keyword>
<dbReference type="PANTHER" id="PTHR43065">
    <property type="entry name" value="SENSOR HISTIDINE KINASE"/>
    <property type="match status" value="1"/>
</dbReference>
<reference evidence="3" key="2">
    <citation type="submission" date="2020-08" db="EMBL/GenBank/DDBJ databases">
        <authorList>
            <person name="Chen M."/>
            <person name="Teng W."/>
            <person name="Zhao L."/>
            <person name="Hu C."/>
            <person name="Zhou Y."/>
            <person name="Han B."/>
            <person name="Song L."/>
            <person name="Shu W."/>
        </authorList>
    </citation>
    <scope>NUCLEOTIDE SEQUENCE</scope>
    <source>
        <strain evidence="3">FACHB-1375</strain>
    </source>
</reference>
<dbReference type="Pfam" id="PF07568">
    <property type="entry name" value="HisKA_2"/>
    <property type="match status" value="1"/>
</dbReference>
<dbReference type="CDD" id="cd00130">
    <property type="entry name" value="PAS"/>
    <property type="match status" value="1"/>
</dbReference>
<dbReference type="InterPro" id="IPR011495">
    <property type="entry name" value="Sig_transdc_His_kin_sub2_dim/P"/>
</dbReference>
<dbReference type="PANTHER" id="PTHR43065:SF23">
    <property type="entry name" value="SENSOR HISTIDINE KINASE PDTAS"/>
    <property type="match status" value="1"/>
</dbReference>
<dbReference type="GO" id="GO:0016301">
    <property type="term" value="F:kinase activity"/>
    <property type="evidence" value="ECO:0007669"/>
    <property type="project" value="UniProtKB-KW"/>
</dbReference>
<feature type="domain" description="Histidine kinase" evidence="2">
    <location>
        <begin position="392"/>
        <end position="482"/>
    </location>
</feature>
<dbReference type="InterPro" id="IPR005467">
    <property type="entry name" value="His_kinase_dom"/>
</dbReference>
<dbReference type="InterPro" id="IPR013656">
    <property type="entry name" value="PAS_4"/>
</dbReference>
<accession>A0A926ZMP9</accession>
<protein>
    <submittedName>
        <fullName evidence="3">PAS domain-containing protein</fullName>
    </submittedName>
</protein>
<sequence length="491" mass="55528">MNDIEELAEKFSVLDRIPIGICVLREDFTVLYWNRCLENWTNISKQEIVGTDIIKRFPHLKETKYASRLKQIFAGGPPTLFSSQLHKHFIPAYLPNGQQRIQHTTVTAEPAPQGGYYALLSIQDVTELTQRVQDYRIMRDRALIEVKERQQTEKALQQAKDQLQVVLDAVPGLVSWISSDLRYMGVNRHLCTAFNRPPEIFIGQEIGFLESSKTFAEFMSYFMRGDDKSGSRVIDANINGAIRNYLIVAQKYQQGEAAVAVGIDITDQKKIEQQLKGSLKEKELLLKEIHHRVKNNLQIISSLLKLQSECTNDPEIASLLSDSYNRVRSMALIHEKLYQSEGIVLIDAGDYITSLANNLVRSYRLLSEFIDLDIKFEPIFFDVDTAIPCGLIINELVCNSLKYAFTNGGPGKISIKIALIEGCRLLLEVHDNGIGLPPNFDLEESKSLGLQLVVNLTNQLDGDIEVNSEAGTHFKITFPFKRHDCRLPSLA</sequence>
<dbReference type="SMART" id="SM00091">
    <property type="entry name" value="PAS"/>
    <property type="match status" value="2"/>
</dbReference>
<dbReference type="PROSITE" id="PS50109">
    <property type="entry name" value="HIS_KIN"/>
    <property type="match status" value="1"/>
</dbReference>
<dbReference type="Gene3D" id="3.30.450.20">
    <property type="entry name" value="PAS domain"/>
    <property type="match status" value="2"/>
</dbReference>